<name>A0A7C9TDB7_9PROT</name>
<gene>
    <name evidence="2" type="ORF">GZ085_11725</name>
</gene>
<evidence type="ECO:0000256" key="1">
    <source>
        <dbReference type="SAM" id="MobiDB-lite"/>
    </source>
</evidence>
<reference evidence="2 3" key="1">
    <citation type="submission" date="2019-09" db="EMBL/GenBank/DDBJ databases">
        <title>H2 Metabolism Revealed by Metagenomic Analysis in Subglacial Sediment of East Antarctica.</title>
        <authorList>
            <person name="Yang Z."/>
            <person name="Zhang Y."/>
            <person name="Lv Y."/>
            <person name="Yan W."/>
            <person name="Xiao X."/>
            <person name="Sun B."/>
            <person name="Ma H."/>
        </authorList>
    </citation>
    <scope>NUCLEOTIDE SEQUENCE [LARGE SCALE GENOMIC DNA]</scope>
    <source>
        <strain evidence="2">Bin2_2</strain>
    </source>
</reference>
<evidence type="ECO:0000313" key="2">
    <source>
        <dbReference type="EMBL" id="NDP49029.1"/>
    </source>
</evidence>
<feature type="region of interest" description="Disordered" evidence="1">
    <location>
        <begin position="59"/>
        <end position="80"/>
    </location>
</feature>
<dbReference type="AlphaFoldDB" id="A0A7C9TDB7"/>
<comment type="caution">
    <text evidence="2">The sequence shown here is derived from an EMBL/GenBank/DDBJ whole genome shotgun (WGS) entry which is preliminary data.</text>
</comment>
<protein>
    <submittedName>
        <fullName evidence="2">Uncharacterized protein</fullName>
    </submittedName>
</protein>
<accession>A0A7C9TDB7</accession>
<dbReference type="EMBL" id="JAAFGW010000196">
    <property type="protein sequence ID" value="NDP49029.1"/>
    <property type="molecule type" value="Genomic_DNA"/>
</dbReference>
<evidence type="ECO:0000313" key="3">
    <source>
        <dbReference type="Proteomes" id="UP000483432"/>
    </source>
</evidence>
<organism evidence="2 3">
    <name type="scientific">Sulfuriferula multivorans</name>
    <dbReference type="NCBI Taxonomy" id="1559896"/>
    <lineage>
        <taxon>Bacteria</taxon>
        <taxon>Pseudomonadati</taxon>
        <taxon>Pseudomonadota</taxon>
        <taxon>Betaproteobacteria</taxon>
        <taxon>Nitrosomonadales</taxon>
        <taxon>Sulfuricellaceae</taxon>
        <taxon>Sulfuriferula</taxon>
    </lineage>
</organism>
<sequence length="80" mass="8434">MSIDCLAFDSLHHLGKSATHPLIRLAVRLPLSLLVAPQGDSDPLRAKARVESYASPGLPPRRFAAATRPNAPSGASNCGF</sequence>
<proteinExistence type="predicted"/>
<dbReference type="Proteomes" id="UP000483432">
    <property type="component" value="Unassembled WGS sequence"/>
</dbReference>